<dbReference type="GeneID" id="68095873"/>
<dbReference type="Proteomes" id="UP000816034">
    <property type="component" value="Unassembled WGS sequence"/>
</dbReference>
<dbReference type="PANTHER" id="PTHR43617">
    <property type="entry name" value="L-AMINO ACID N-ACETYLTRANSFERASE"/>
    <property type="match status" value="1"/>
</dbReference>
<reference evidence="2 3" key="1">
    <citation type="journal article" date="2018" name="BMC Genomics">
        <title>The genome of Naegleria lovaniensis, the basis for a comparative approach to unravel pathogenicity factors of the human pathogenic amoeba N. fowleri.</title>
        <authorList>
            <person name="Liechti N."/>
            <person name="Schurch N."/>
            <person name="Bruggmann R."/>
            <person name="Wittwer M."/>
        </authorList>
    </citation>
    <scope>NUCLEOTIDE SEQUENCE [LARGE SCALE GENOMIC DNA]</scope>
    <source>
        <strain evidence="2 3">ATCC 30569</strain>
    </source>
</reference>
<proteinExistence type="predicted"/>
<evidence type="ECO:0000313" key="3">
    <source>
        <dbReference type="Proteomes" id="UP000816034"/>
    </source>
</evidence>
<dbReference type="InterPro" id="IPR016181">
    <property type="entry name" value="Acyl_CoA_acyltransferase"/>
</dbReference>
<dbReference type="AlphaFoldDB" id="A0AA88GT80"/>
<protein>
    <recommendedName>
        <fullName evidence="1">N-acetyltransferase domain-containing protein</fullName>
    </recommendedName>
</protein>
<dbReference type="PANTHER" id="PTHR43617:SF2">
    <property type="entry name" value="UPF0039 PROTEIN SLL0451"/>
    <property type="match status" value="1"/>
</dbReference>
<keyword evidence="3" id="KW-1185">Reference proteome</keyword>
<dbReference type="InterPro" id="IPR000182">
    <property type="entry name" value="GNAT_dom"/>
</dbReference>
<evidence type="ECO:0000313" key="2">
    <source>
        <dbReference type="EMBL" id="KAG2385603.1"/>
    </source>
</evidence>
<dbReference type="GO" id="GO:0016747">
    <property type="term" value="F:acyltransferase activity, transferring groups other than amino-acyl groups"/>
    <property type="evidence" value="ECO:0007669"/>
    <property type="project" value="InterPro"/>
</dbReference>
<dbReference type="EMBL" id="PYSW02000018">
    <property type="protein sequence ID" value="KAG2385603.1"/>
    <property type="molecule type" value="Genomic_DNA"/>
</dbReference>
<feature type="domain" description="N-acetyltransferase" evidence="1">
    <location>
        <begin position="7"/>
        <end position="163"/>
    </location>
</feature>
<organism evidence="2 3">
    <name type="scientific">Naegleria lovaniensis</name>
    <name type="common">Amoeba</name>
    <dbReference type="NCBI Taxonomy" id="51637"/>
    <lineage>
        <taxon>Eukaryota</taxon>
        <taxon>Discoba</taxon>
        <taxon>Heterolobosea</taxon>
        <taxon>Tetramitia</taxon>
        <taxon>Eutetramitia</taxon>
        <taxon>Vahlkampfiidae</taxon>
        <taxon>Naegleria</taxon>
    </lineage>
</organism>
<comment type="caution">
    <text evidence="2">The sequence shown here is derived from an EMBL/GenBank/DDBJ whole genome shotgun (WGS) entry which is preliminary data.</text>
</comment>
<dbReference type="Pfam" id="PF13527">
    <property type="entry name" value="Acetyltransf_9"/>
    <property type="match status" value="1"/>
</dbReference>
<dbReference type="RefSeq" id="XP_044549596.1">
    <property type="nucleotide sequence ID" value="XM_044692944.1"/>
</dbReference>
<dbReference type="PROSITE" id="PS51186">
    <property type="entry name" value="GNAT"/>
    <property type="match status" value="1"/>
</dbReference>
<accession>A0AA88GT80</accession>
<dbReference type="Gene3D" id="3.40.630.30">
    <property type="match status" value="1"/>
</dbReference>
<dbReference type="CDD" id="cd04301">
    <property type="entry name" value="NAT_SF"/>
    <property type="match status" value="1"/>
</dbReference>
<dbReference type="SUPFAM" id="SSF55729">
    <property type="entry name" value="Acyl-CoA N-acyltransferases (Nat)"/>
    <property type="match status" value="1"/>
</dbReference>
<name>A0AA88GT80_NAELO</name>
<gene>
    <name evidence="2" type="ORF">C9374_003418</name>
</gene>
<sequence length="182" mass="20491">MSQLPQFLIRQETPQDHQAVFELIEEAFRDLEVSDHQEQFLVERLRFSPSHFIPQLSLVAHTLDGQIIGHILLTKCHINYTNDRLESLALAPLSVKPGYQRKGIGAALIKEAHKIATELGFTSVIVVGHAEYYPKFGYQPTKQFGITFPFEVPDECGMVIELQKGALKSGGIVEYAPEFQLV</sequence>
<evidence type="ECO:0000259" key="1">
    <source>
        <dbReference type="PROSITE" id="PS51186"/>
    </source>
</evidence>
<dbReference type="InterPro" id="IPR050276">
    <property type="entry name" value="MshD_Acetyltransferase"/>
</dbReference>